<dbReference type="AlphaFoldDB" id="B4SA15"/>
<dbReference type="Proteomes" id="UP000002724">
    <property type="component" value="Chromosome"/>
</dbReference>
<dbReference type="HOGENOM" id="CLU_083918_2_0_10"/>
<keyword evidence="3" id="KW-1185">Reference proteome</keyword>
<dbReference type="InterPro" id="IPR008914">
    <property type="entry name" value="PEBP"/>
</dbReference>
<dbReference type="InterPro" id="IPR036610">
    <property type="entry name" value="PEBP-like_sf"/>
</dbReference>
<dbReference type="EMBL" id="CP001110">
    <property type="protein sequence ID" value="ACF43711.1"/>
    <property type="molecule type" value="Genomic_DNA"/>
</dbReference>
<dbReference type="OrthoDB" id="9797506at2"/>
<feature type="signal peptide" evidence="1">
    <location>
        <begin position="1"/>
        <end position="21"/>
    </location>
</feature>
<dbReference type="SUPFAM" id="SSF49777">
    <property type="entry name" value="PEBP-like"/>
    <property type="match status" value="1"/>
</dbReference>
<dbReference type="NCBIfam" id="TIGR00481">
    <property type="entry name" value="YbhB/YbcL family Raf kinase inhibitor-like protein"/>
    <property type="match status" value="1"/>
</dbReference>
<protein>
    <submittedName>
        <fullName evidence="2">PEBP family protein</fullName>
    </submittedName>
</protein>
<feature type="chain" id="PRO_5002825836" evidence="1">
    <location>
        <begin position="22"/>
        <end position="184"/>
    </location>
</feature>
<dbReference type="PANTHER" id="PTHR30289:SF1">
    <property type="entry name" value="PEBP (PHOSPHATIDYLETHANOLAMINE-BINDING PROTEIN) FAMILY PROTEIN"/>
    <property type="match status" value="1"/>
</dbReference>
<dbReference type="STRING" id="324925.Ppha_1458"/>
<dbReference type="InterPro" id="IPR005247">
    <property type="entry name" value="YbhB_YbcL/LppC-like"/>
</dbReference>
<evidence type="ECO:0000256" key="1">
    <source>
        <dbReference type="SAM" id="SignalP"/>
    </source>
</evidence>
<sequence precursor="true">MFRKLFLVVVALCCTSTVALAGNFRLTSPTIQSGATLTEEQVFDGFGCTGKNQSPALKWTAGPNGTKSYAVTVYDPDAPTGSGWWHWVVYNIPASVTELAYGAGDATGTLLPPGTLQGRTDFGTHTFGGACPPKGDKPHRYIFTVYALKIEKIDAPAEASAALIGFMIHANTLAKASFTAKYGR</sequence>
<dbReference type="eggNOG" id="COG1881">
    <property type="taxonomic scope" value="Bacteria"/>
</dbReference>
<gene>
    <name evidence="2" type="ordered locus">Ppha_1458</name>
</gene>
<dbReference type="CDD" id="cd00865">
    <property type="entry name" value="PEBP_bact_arch"/>
    <property type="match status" value="1"/>
</dbReference>
<dbReference type="Gene3D" id="3.90.280.10">
    <property type="entry name" value="PEBP-like"/>
    <property type="match status" value="1"/>
</dbReference>
<organism evidence="2 3">
    <name type="scientific">Pelodictyon phaeoclathratiforme (strain DSM 5477 / BU-1)</name>
    <dbReference type="NCBI Taxonomy" id="324925"/>
    <lineage>
        <taxon>Bacteria</taxon>
        <taxon>Pseudomonadati</taxon>
        <taxon>Chlorobiota</taxon>
        <taxon>Chlorobiia</taxon>
        <taxon>Chlorobiales</taxon>
        <taxon>Chlorobiaceae</taxon>
        <taxon>Chlorobium/Pelodictyon group</taxon>
        <taxon>Pelodictyon</taxon>
    </lineage>
</organism>
<evidence type="ECO:0000313" key="3">
    <source>
        <dbReference type="Proteomes" id="UP000002724"/>
    </source>
</evidence>
<proteinExistence type="predicted"/>
<dbReference type="Pfam" id="PF01161">
    <property type="entry name" value="PBP"/>
    <property type="match status" value="1"/>
</dbReference>
<reference evidence="2 3" key="1">
    <citation type="submission" date="2008-06" db="EMBL/GenBank/DDBJ databases">
        <title>Complete sequence of Pelodictyon phaeoclathratiforme BU-1.</title>
        <authorList>
            <consortium name="US DOE Joint Genome Institute"/>
            <person name="Lucas S."/>
            <person name="Copeland A."/>
            <person name="Lapidus A."/>
            <person name="Glavina del Rio T."/>
            <person name="Dalin E."/>
            <person name="Tice H."/>
            <person name="Bruce D."/>
            <person name="Goodwin L."/>
            <person name="Pitluck S."/>
            <person name="Schmutz J."/>
            <person name="Larimer F."/>
            <person name="Land M."/>
            <person name="Hauser L."/>
            <person name="Kyrpides N."/>
            <person name="Mikhailova N."/>
            <person name="Liu Z."/>
            <person name="Li T."/>
            <person name="Zhao F."/>
            <person name="Overmann J."/>
            <person name="Bryant D.A."/>
            <person name="Richardson P."/>
        </authorList>
    </citation>
    <scope>NUCLEOTIDE SEQUENCE [LARGE SCALE GENOMIC DNA]</scope>
    <source>
        <strain evidence="3">DSM 5477 / BU-1</strain>
    </source>
</reference>
<keyword evidence="1" id="KW-0732">Signal</keyword>
<dbReference type="PANTHER" id="PTHR30289">
    <property type="entry name" value="UNCHARACTERIZED PROTEIN YBCL-RELATED"/>
    <property type="match status" value="1"/>
</dbReference>
<dbReference type="KEGG" id="pph:Ppha_1458"/>
<accession>B4SA15</accession>
<evidence type="ECO:0000313" key="2">
    <source>
        <dbReference type="EMBL" id="ACF43711.1"/>
    </source>
</evidence>
<dbReference type="RefSeq" id="WP_012508199.1">
    <property type="nucleotide sequence ID" value="NC_011060.1"/>
</dbReference>
<name>B4SA15_PELPB</name>